<protein>
    <submittedName>
        <fullName evidence="1">Uncharacterized protein</fullName>
    </submittedName>
</protein>
<comment type="caution">
    <text evidence="1">The sequence shown here is derived from an EMBL/GenBank/DDBJ whole genome shotgun (WGS) entry which is preliminary data.</text>
</comment>
<dbReference type="AlphaFoldDB" id="A0AA36GB90"/>
<gene>
    <name evidence="1" type="ORF">MSPICULIGERA_LOCUS25216</name>
</gene>
<name>A0AA36GB90_9BILA</name>
<proteinExistence type="predicted"/>
<dbReference type="EMBL" id="CATQJA010002709">
    <property type="protein sequence ID" value="CAJ0587239.1"/>
    <property type="molecule type" value="Genomic_DNA"/>
</dbReference>
<accession>A0AA36GB90</accession>
<evidence type="ECO:0000313" key="1">
    <source>
        <dbReference type="EMBL" id="CAJ0587239.1"/>
    </source>
</evidence>
<sequence length="538" mass="60042">MLGALLLLATAFPSFLEAVICQTCVETNGACLKFQDCGNNYCIYEKITSDSQTVVRKSCQAASSYRFDDGSVTQLTNRCIRRRTATHAYEIKICNDADHCNEDCQLVGDDANLRRCMQCTGQTDAECYGETCYGKYCTYEKTTTGNQHRIKKGCTNENWLLMPNNQYLREANMCEAGISQGTAYSAKICDDGDYCNNFCARPLPPTQNTLTCGVCSAQNVRDCSPDRYCQGAYCVYERVDTLGQVRVERRCSDQPYIQFPDGSRSQTTNQCESRTLSNGENRFIEVCNTGNFCATDCVRQPVLTTRPAFDSLVTCYECTANEPDCYTGTCRGHYCYYYLVFDRSKGIAKSHRGCSEHRELDLEGIPIDAYGQCRQISTADRVILANTCDSMDHCDSGCTQFAAALTNEVTCTSCRGAGNTCQGPMCVGKYCYYYRVYQQGLGNSVQRGCVDAPETTLPDGKVSHAYNQCDYGTFENKAFVYNTCNSSNVCDTECMHQPIPLTTTYRSPTTLRPEPVTRSAGRALILLPFVFRTFQMLF</sequence>
<reference evidence="1" key="1">
    <citation type="submission" date="2023-06" db="EMBL/GenBank/DDBJ databases">
        <authorList>
            <person name="Delattre M."/>
        </authorList>
    </citation>
    <scope>NUCLEOTIDE SEQUENCE</scope>
    <source>
        <strain evidence="1">AF72</strain>
    </source>
</reference>
<dbReference type="Proteomes" id="UP001177023">
    <property type="component" value="Unassembled WGS sequence"/>
</dbReference>
<feature type="non-terminal residue" evidence="1">
    <location>
        <position position="538"/>
    </location>
</feature>
<organism evidence="1 2">
    <name type="scientific">Mesorhabditis spiculigera</name>
    <dbReference type="NCBI Taxonomy" id="96644"/>
    <lineage>
        <taxon>Eukaryota</taxon>
        <taxon>Metazoa</taxon>
        <taxon>Ecdysozoa</taxon>
        <taxon>Nematoda</taxon>
        <taxon>Chromadorea</taxon>
        <taxon>Rhabditida</taxon>
        <taxon>Rhabditina</taxon>
        <taxon>Rhabditomorpha</taxon>
        <taxon>Rhabditoidea</taxon>
        <taxon>Rhabditidae</taxon>
        <taxon>Mesorhabditinae</taxon>
        <taxon>Mesorhabditis</taxon>
    </lineage>
</organism>
<evidence type="ECO:0000313" key="2">
    <source>
        <dbReference type="Proteomes" id="UP001177023"/>
    </source>
</evidence>
<keyword evidence="2" id="KW-1185">Reference proteome</keyword>